<protein>
    <submittedName>
        <fullName evidence="1">Uncharacterized protein</fullName>
    </submittedName>
</protein>
<feature type="non-terminal residue" evidence="1">
    <location>
        <position position="1"/>
    </location>
</feature>
<evidence type="ECO:0000313" key="1">
    <source>
        <dbReference type="EMBL" id="GFD17421.1"/>
    </source>
</evidence>
<comment type="caution">
    <text evidence="1">The sequence shown here is derived from an EMBL/GenBank/DDBJ whole genome shotgun (WGS) entry which is preliminary data.</text>
</comment>
<dbReference type="AlphaFoldDB" id="A0A699U5T4"/>
<reference evidence="1" key="1">
    <citation type="journal article" date="2019" name="Sci. Rep.">
        <title>Draft genome of Tanacetum cinerariifolium, the natural source of mosquito coil.</title>
        <authorList>
            <person name="Yamashiro T."/>
            <person name="Shiraishi A."/>
            <person name="Satake H."/>
            <person name="Nakayama K."/>
        </authorList>
    </citation>
    <scope>NUCLEOTIDE SEQUENCE</scope>
</reference>
<organism evidence="1">
    <name type="scientific">Tanacetum cinerariifolium</name>
    <name type="common">Dalmatian daisy</name>
    <name type="synonym">Chrysanthemum cinerariifolium</name>
    <dbReference type="NCBI Taxonomy" id="118510"/>
    <lineage>
        <taxon>Eukaryota</taxon>
        <taxon>Viridiplantae</taxon>
        <taxon>Streptophyta</taxon>
        <taxon>Embryophyta</taxon>
        <taxon>Tracheophyta</taxon>
        <taxon>Spermatophyta</taxon>
        <taxon>Magnoliopsida</taxon>
        <taxon>eudicotyledons</taxon>
        <taxon>Gunneridae</taxon>
        <taxon>Pentapetalae</taxon>
        <taxon>asterids</taxon>
        <taxon>campanulids</taxon>
        <taxon>Asterales</taxon>
        <taxon>Asteraceae</taxon>
        <taxon>Asteroideae</taxon>
        <taxon>Anthemideae</taxon>
        <taxon>Anthemidinae</taxon>
        <taxon>Tanacetum</taxon>
    </lineage>
</organism>
<gene>
    <name evidence="1" type="ORF">Tci_889390</name>
</gene>
<accession>A0A699U5T4</accession>
<dbReference type="EMBL" id="BKCJ011300165">
    <property type="protein sequence ID" value="GFD17421.1"/>
    <property type="molecule type" value="Genomic_DNA"/>
</dbReference>
<name>A0A699U5T4_TANCI</name>
<sequence>ARDYQAKGKGKEVGRANQVKSSKLKRLRKVGTSQRIESSDDMEDVFNQGRMINEDEGIKLVKDADIADTDERQAEK</sequence>
<proteinExistence type="predicted"/>